<dbReference type="PANTHER" id="PTHR28031:SF1">
    <property type="entry name" value="PROLINE-RICH PROTEIN HUA1"/>
    <property type="match status" value="1"/>
</dbReference>
<evidence type="ECO:0000256" key="1">
    <source>
        <dbReference type="SAM" id="MobiDB-lite"/>
    </source>
</evidence>
<dbReference type="GeneID" id="30180606"/>
<dbReference type="RefSeq" id="XP_019018456.1">
    <property type="nucleotide sequence ID" value="XM_019163919.1"/>
</dbReference>
<dbReference type="EMBL" id="KV454002">
    <property type="protein sequence ID" value="ODQ47343.1"/>
    <property type="molecule type" value="Genomic_DNA"/>
</dbReference>
<feature type="region of interest" description="Disordered" evidence="1">
    <location>
        <begin position="202"/>
        <end position="233"/>
    </location>
</feature>
<dbReference type="STRING" id="763406.A0A1E3NP79"/>
<dbReference type="GO" id="GO:0005737">
    <property type="term" value="C:cytoplasm"/>
    <property type="evidence" value="ECO:0007669"/>
    <property type="project" value="TreeGrafter"/>
</dbReference>
<dbReference type="OrthoDB" id="2405700at2759"/>
<dbReference type="Proteomes" id="UP000094455">
    <property type="component" value="Unassembled WGS sequence"/>
</dbReference>
<name>A0A1E3NP79_9ASCO</name>
<sequence length="279" mass="30330">MSEKNSSGKYSHTPSANELNVFDPNVDLPSEPPPSYDEAMADPSVSEDDMGPQTPLRPPQTPSRRLSQSGEQYSKYSRPVAPPPNMSGNSNRLTVPGMTSTSSSTASSLSSSNHSYTHQQPQRPSAPPPQHKTSQLPKPSPINPNPYLPWRYPSSYRCSKCENTGYKKKNGHACKTCWGRFRPQTTPPATKAELERLVKHRPAPNPINTNVVKLPPGATVMPTGPRVQAPTVVKPGDPRIGGILCPKCNGRGMVHFFLDLERCSKCNGLGRVGSNGRPL</sequence>
<accession>A0A1E3NP79</accession>
<feature type="region of interest" description="Disordered" evidence="1">
    <location>
        <begin position="1"/>
        <end position="147"/>
    </location>
</feature>
<reference evidence="2 3" key="1">
    <citation type="journal article" date="2016" name="Proc. Natl. Acad. Sci. U.S.A.">
        <title>Comparative genomics of biotechnologically important yeasts.</title>
        <authorList>
            <person name="Riley R."/>
            <person name="Haridas S."/>
            <person name="Wolfe K.H."/>
            <person name="Lopes M.R."/>
            <person name="Hittinger C.T."/>
            <person name="Goeker M."/>
            <person name="Salamov A.A."/>
            <person name="Wisecaver J.H."/>
            <person name="Long T.M."/>
            <person name="Calvey C.H."/>
            <person name="Aerts A.L."/>
            <person name="Barry K.W."/>
            <person name="Choi C."/>
            <person name="Clum A."/>
            <person name="Coughlan A.Y."/>
            <person name="Deshpande S."/>
            <person name="Douglass A.P."/>
            <person name="Hanson S.J."/>
            <person name="Klenk H.-P."/>
            <person name="LaButti K.M."/>
            <person name="Lapidus A."/>
            <person name="Lindquist E.A."/>
            <person name="Lipzen A.M."/>
            <person name="Meier-Kolthoff J.P."/>
            <person name="Ohm R.A."/>
            <person name="Otillar R.P."/>
            <person name="Pangilinan J.L."/>
            <person name="Peng Y."/>
            <person name="Rokas A."/>
            <person name="Rosa C.A."/>
            <person name="Scheuner C."/>
            <person name="Sibirny A.A."/>
            <person name="Slot J.C."/>
            <person name="Stielow J.B."/>
            <person name="Sun H."/>
            <person name="Kurtzman C.P."/>
            <person name="Blackwell M."/>
            <person name="Grigoriev I.V."/>
            <person name="Jeffries T.W."/>
        </authorList>
    </citation>
    <scope>NUCLEOTIDE SEQUENCE [LARGE SCALE GENOMIC DNA]</scope>
    <source>
        <strain evidence="2 3">NRRL Y-2026</strain>
    </source>
</reference>
<organism evidence="2 3">
    <name type="scientific">Pichia membranifaciens NRRL Y-2026</name>
    <dbReference type="NCBI Taxonomy" id="763406"/>
    <lineage>
        <taxon>Eukaryota</taxon>
        <taxon>Fungi</taxon>
        <taxon>Dikarya</taxon>
        <taxon>Ascomycota</taxon>
        <taxon>Saccharomycotina</taxon>
        <taxon>Pichiomycetes</taxon>
        <taxon>Pichiales</taxon>
        <taxon>Pichiaceae</taxon>
        <taxon>Pichia</taxon>
    </lineage>
</organism>
<dbReference type="InterPro" id="IPR038910">
    <property type="entry name" value="Hua1-like"/>
</dbReference>
<feature type="compositionally biased region" description="Polar residues" evidence="1">
    <location>
        <begin position="1"/>
        <end position="18"/>
    </location>
</feature>
<evidence type="ECO:0000313" key="3">
    <source>
        <dbReference type="Proteomes" id="UP000094455"/>
    </source>
</evidence>
<proteinExistence type="predicted"/>
<feature type="compositionally biased region" description="Polar residues" evidence="1">
    <location>
        <begin position="62"/>
        <end position="75"/>
    </location>
</feature>
<feature type="compositionally biased region" description="Low complexity" evidence="1">
    <location>
        <begin position="99"/>
        <end position="123"/>
    </location>
</feature>
<dbReference type="PANTHER" id="PTHR28031">
    <property type="entry name" value="PROLINE-RICH PROTEIN HUA1"/>
    <property type="match status" value="1"/>
</dbReference>
<protein>
    <submittedName>
        <fullName evidence="2">Uncharacterized protein</fullName>
    </submittedName>
</protein>
<feature type="compositionally biased region" description="Pro residues" evidence="1">
    <location>
        <begin position="138"/>
        <end position="147"/>
    </location>
</feature>
<dbReference type="AlphaFoldDB" id="A0A1E3NP79"/>
<gene>
    <name evidence="2" type="ORF">PICMEDRAFT_71423</name>
</gene>
<keyword evidence="3" id="KW-1185">Reference proteome</keyword>
<evidence type="ECO:0000313" key="2">
    <source>
        <dbReference type="EMBL" id="ODQ47343.1"/>
    </source>
</evidence>
<dbReference type="Gene3D" id="6.20.20.10">
    <property type="match status" value="1"/>
</dbReference>